<keyword evidence="5" id="KW-1185">Reference proteome</keyword>
<dbReference type="EMBL" id="CP022295">
    <property type="protein sequence ID" value="QSR24967.1"/>
    <property type="molecule type" value="Genomic_DNA"/>
</dbReference>
<feature type="compositionally biased region" description="Basic and acidic residues" evidence="1">
    <location>
        <begin position="1"/>
        <end position="10"/>
    </location>
</feature>
<dbReference type="EMBL" id="JACBZM010000001">
    <property type="protein sequence ID" value="NYI45835.1"/>
    <property type="molecule type" value="Genomic_DNA"/>
</dbReference>
<accession>A0A7Y9ZL02</accession>
<sequence length="61" mass="6543">MDLHLGRSERGSGPVTAVAELPGPGQPRLIVDFLEAMIVDVGTLARRDALLDPRPEVEPPD</sequence>
<proteinExistence type="predicted"/>
<evidence type="ECO:0000313" key="2">
    <source>
        <dbReference type="EMBL" id="NYI45835.1"/>
    </source>
</evidence>
<dbReference type="RefSeq" id="WP_179649542.1">
    <property type="nucleotide sequence ID" value="NZ_CP022295.1"/>
</dbReference>
<evidence type="ECO:0000313" key="5">
    <source>
        <dbReference type="Proteomes" id="UP000662818"/>
    </source>
</evidence>
<protein>
    <submittedName>
        <fullName evidence="2">Uncharacterized protein</fullName>
    </submittedName>
</protein>
<evidence type="ECO:0000313" key="4">
    <source>
        <dbReference type="Proteomes" id="UP000562045"/>
    </source>
</evidence>
<evidence type="ECO:0000256" key="1">
    <source>
        <dbReference type="SAM" id="MobiDB-lite"/>
    </source>
</evidence>
<name>A0A7Y9ZL02_9ACTN</name>
<dbReference type="Proteomes" id="UP000562045">
    <property type="component" value="Unassembled WGS sequence"/>
</dbReference>
<reference evidence="3 5" key="1">
    <citation type="submission" date="2017-06" db="EMBL/GenBank/DDBJ databases">
        <title>Complete Genome Sequence of the Soil Carbazole-Degrading Bacterium Nocardioides aromaticivorans IC177.</title>
        <authorList>
            <person name="Vejarano F."/>
            <person name="Suzuki-Minakuchi C."/>
            <person name="Ohtsubo Y."/>
            <person name="Tsuda M."/>
            <person name="Okada K."/>
            <person name="Nojiri H."/>
        </authorList>
    </citation>
    <scope>NUCLEOTIDE SEQUENCE [LARGE SCALE GENOMIC DNA]</scope>
    <source>
        <strain evidence="3 5">IC177</strain>
    </source>
</reference>
<organism evidence="2 4">
    <name type="scientific">Nocardioides aromaticivorans</name>
    <dbReference type="NCBI Taxonomy" id="200618"/>
    <lineage>
        <taxon>Bacteria</taxon>
        <taxon>Bacillati</taxon>
        <taxon>Actinomycetota</taxon>
        <taxon>Actinomycetes</taxon>
        <taxon>Propionibacteriales</taxon>
        <taxon>Nocardioidaceae</taxon>
        <taxon>Nocardioides</taxon>
    </lineage>
</organism>
<dbReference type="Proteomes" id="UP000662818">
    <property type="component" value="Chromosome"/>
</dbReference>
<dbReference type="AlphaFoldDB" id="A0A7Y9ZL02"/>
<gene>
    <name evidence="2" type="ORF">BJ993_002915</name>
    <name evidence="3" type="ORF">CFH99_04965</name>
</gene>
<reference evidence="2 4" key="2">
    <citation type="submission" date="2020-07" db="EMBL/GenBank/DDBJ databases">
        <title>Sequencing the genomes of 1000 actinobacteria strains.</title>
        <authorList>
            <person name="Klenk H.-P."/>
        </authorList>
    </citation>
    <scope>NUCLEOTIDE SEQUENCE [LARGE SCALE GENOMIC DNA]</scope>
    <source>
        <strain evidence="2 4">DSM 15131</strain>
    </source>
</reference>
<evidence type="ECO:0000313" key="3">
    <source>
        <dbReference type="EMBL" id="QSR24967.1"/>
    </source>
</evidence>
<feature type="region of interest" description="Disordered" evidence="1">
    <location>
        <begin position="1"/>
        <end position="22"/>
    </location>
</feature>